<dbReference type="InterPro" id="IPR016036">
    <property type="entry name" value="Malonyl_transacylase_ACP-bd"/>
</dbReference>
<dbReference type="SMART" id="SM00829">
    <property type="entry name" value="PKS_ER"/>
    <property type="match status" value="1"/>
</dbReference>
<dbReference type="Gene3D" id="3.40.50.720">
    <property type="entry name" value="NAD(P)-binding Rossmann-like Domain"/>
    <property type="match status" value="1"/>
</dbReference>
<dbReference type="SUPFAM" id="SSF50129">
    <property type="entry name" value="GroES-like"/>
    <property type="match status" value="1"/>
</dbReference>
<dbReference type="SMART" id="SM01294">
    <property type="entry name" value="PKS_PP_betabranch"/>
    <property type="match status" value="1"/>
</dbReference>
<dbReference type="Pfam" id="PF00550">
    <property type="entry name" value="PP-binding"/>
    <property type="match status" value="2"/>
</dbReference>
<gene>
    <name evidence="12" type="ORF">FGD71_001590</name>
</gene>
<evidence type="ECO:0000259" key="9">
    <source>
        <dbReference type="PROSITE" id="PS50075"/>
    </source>
</evidence>
<dbReference type="Pfam" id="PF02801">
    <property type="entry name" value="Ketoacyl-synt_C"/>
    <property type="match status" value="1"/>
</dbReference>
<dbReference type="FunFam" id="3.40.50.720:FF:000209">
    <property type="entry name" value="Polyketide synthase Pks12"/>
    <property type="match status" value="1"/>
</dbReference>
<dbReference type="FunFam" id="3.90.180.10:FF:000032">
    <property type="entry name" value="Probable polyketide synthase pks1"/>
    <property type="match status" value="1"/>
</dbReference>
<dbReference type="GO" id="GO:0004312">
    <property type="term" value="F:fatty acid synthase activity"/>
    <property type="evidence" value="ECO:0007669"/>
    <property type="project" value="TreeGrafter"/>
</dbReference>
<feature type="active site" description="Proton acceptor; for dehydratase activity" evidence="8">
    <location>
        <position position="1395"/>
    </location>
</feature>
<evidence type="ECO:0000256" key="2">
    <source>
        <dbReference type="ARBA" id="ARBA00022450"/>
    </source>
</evidence>
<dbReference type="InterPro" id="IPR050091">
    <property type="entry name" value="PKS_NRPS_Biosynth_Enz"/>
</dbReference>
<dbReference type="Gene3D" id="3.30.70.3290">
    <property type="match status" value="1"/>
</dbReference>
<keyword evidence="2" id="KW-0596">Phosphopantetheine</keyword>
<dbReference type="SUPFAM" id="SSF51735">
    <property type="entry name" value="NAD(P)-binding Rossmann-fold domains"/>
    <property type="match status" value="3"/>
</dbReference>
<evidence type="ECO:0000313" key="12">
    <source>
        <dbReference type="EMBL" id="TPQ23913.1"/>
    </source>
</evidence>
<dbReference type="FunFam" id="1.10.1200.10:FF:000007">
    <property type="entry name" value="Probable polyketide synthase pks17"/>
    <property type="match status" value="2"/>
</dbReference>
<dbReference type="InterPro" id="IPR049552">
    <property type="entry name" value="PKS_DH_N"/>
</dbReference>
<dbReference type="Pfam" id="PF13602">
    <property type="entry name" value="ADH_zinc_N_2"/>
    <property type="match status" value="1"/>
</dbReference>
<dbReference type="InterPro" id="IPR014043">
    <property type="entry name" value="Acyl_transferase_dom"/>
</dbReference>
<name>A0A505DRX6_9ACTN</name>
<evidence type="ECO:0000256" key="1">
    <source>
        <dbReference type="ARBA" id="ARBA00004792"/>
    </source>
</evidence>
<dbReference type="Pfam" id="PF22621">
    <property type="entry name" value="CurL-like_PKS_C"/>
    <property type="match status" value="1"/>
</dbReference>
<dbReference type="PROSITE" id="PS00606">
    <property type="entry name" value="KS3_1"/>
    <property type="match status" value="1"/>
</dbReference>
<proteinExistence type="predicted"/>
<dbReference type="CDD" id="cd00833">
    <property type="entry name" value="PKS"/>
    <property type="match status" value="1"/>
</dbReference>
<feature type="domain" description="Carrier" evidence="9">
    <location>
        <begin position="42"/>
        <end position="117"/>
    </location>
</feature>
<feature type="domain" description="Carrier" evidence="9">
    <location>
        <begin position="2442"/>
        <end position="2517"/>
    </location>
</feature>
<dbReference type="SMART" id="SM00826">
    <property type="entry name" value="PKS_DH"/>
    <property type="match status" value="1"/>
</dbReference>
<feature type="domain" description="Ketosynthase family 3 (KS3)" evidence="10">
    <location>
        <begin position="135"/>
        <end position="561"/>
    </location>
</feature>
<dbReference type="SMART" id="SM00827">
    <property type="entry name" value="PKS_AT"/>
    <property type="match status" value="1"/>
</dbReference>
<dbReference type="Pfam" id="PF08659">
    <property type="entry name" value="KR"/>
    <property type="match status" value="1"/>
</dbReference>
<dbReference type="InterPro" id="IPR020806">
    <property type="entry name" value="PKS_PP-bd"/>
</dbReference>
<evidence type="ECO:0000313" key="13">
    <source>
        <dbReference type="Proteomes" id="UP000317378"/>
    </source>
</evidence>
<dbReference type="CDD" id="cd05195">
    <property type="entry name" value="enoyl_red"/>
    <property type="match status" value="1"/>
</dbReference>
<dbReference type="InterPro" id="IPR016035">
    <property type="entry name" value="Acyl_Trfase/lysoPLipase"/>
</dbReference>
<reference evidence="12 13" key="1">
    <citation type="submission" date="2019-06" db="EMBL/GenBank/DDBJ databases">
        <title>Streptomyces sporangiiformans sp. nov., a novel actinomycete isolated from soil in Mount Song.</title>
        <authorList>
            <person name="Han L."/>
        </authorList>
    </citation>
    <scope>NUCLEOTIDE SEQUENCE [LARGE SCALE GENOMIC DNA]</scope>
    <source>
        <strain evidence="12 13">NEAU-SSA 1</strain>
    </source>
</reference>
<dbReference type="GO" id="GO:0008270">
    <property type="term" value="F:zinc ion binding"/>
    <property type="evidence" value="ECO:0007669"/>
    <property type="project" value="InterPro"/>
</dbReference>
<dbReference type="EMBL" id="VCHX02000034">
    <property type="protein sequence ID" value="TPQ23913.1"/>
    <property type="molecule type" value="Genomic_DNA"/>
</dbReference>
<evidence type="ECO:0000256" key="8">
    <source>
        <dbReference type="PROSITE-ProRule" id="PRU01363"/>
    </source>
</evidence>
<evidence type="ECO:0000259" key="10">
    <source>
        <dbReference type="PROSITE" id="PS52004"/>
    </source>
</evidence>
<dbReference type="InterPro" id="IPR002364">
    <property type="entry name" value="Quin_OxRdtase/zeta-crystal_CS"/>
</dbReference>
<dbReference type="OrthoDB" id="9778690at2"/>
<dbReference type="InterPro" id="IPR032821">
    <property type="entry name" value="PKS_assoc"/>
</dbReference>
<keyword evidence="7" id="KW-0012">Acyltransferase</keyword>
<dbReference type="PANTHER" id="PTHR43775:SF51">
    <property type="entry name" value="INACTIVE PHENOLPHTHIOCEROL SYNTHESIS POLYKETIDE SYNTHASE TYPE I PKS1-RELATED"/>
    <property type="match status" value="1"/>
</dbReference>
<dbReference type="PROSITE" id="PS50075">
    <property type="entry name" value="CARRIER"/>
    <property type="match status" value="2"/>
</dbReference>
<evidence type="ECO:0000256" key="4">
    <source>
        <dbReference type="ARBA" id="ARBA00022679"/>
    </source>
</evidence>
<dbReference type="InterPro" id="IPR020841">
    <property type="entry name" value="PKS_Beta-ketoAc_synthase_dom"/>
</dbReference>
<dbReference type="InterPro" id="IPR001227">
    <property type="entry name" value="Ac_transferase_dom_sf"/>
</dbReference>
<keyword evidence="3" id="KW-0597">Phosphoprotein</keyword>
<dbReference type="Gene3D" id="3.40.366.10">
    <property type="entry name" value="Malonyl-Coenzyme A Acyl Carrier Protein, domain 2"/>
    <property type="match status" value="2"/>
</dbReference>
<dbReference type="FunFam" id="3.40.47.10:FF:000019">
    <property type="entry name" value="Polyketide synthase type I"/>
    <property type="match status" value="1"/>
</dbReference>
<dbReference type="GO" id="GO:0006633">
    <property type="term" value="P:fatty acid biosynthetic process"/>
    <property type="evidence" value="ECO:0007669"/>
    <property type="project" value="InterPro"/>
</dbReference>
<dbReference type="GO" id="GO:0033068">
    <property type="term" value="P:macrolide biosynthetic process"/>
    <property type="evidence" value="ECO:0007669"/>
    <property type="project" value="UniProtKB-ARBA"/>
</dbReference>
<protein>
    <submittedName>
        <fullName evidence="12">SDR family NAD(P)-dependent oxidoreductase</fullName>
    </submittedName>
</protein>
<evidence type="ECO:0000259" key="11">
    <source>
        <dbReference type="PROSITE" id="PS52019"/>
    </source>
</evidence>
<dbReference type="Proteomes" id="UP000317378">
    <property type="component" value="Unassembled WGS sequence"/>
</dbReference>
<dbReference type="InterPro" id="IPR018201">
    <property type="entry name" value="Ketoacyl_synth_AS"/>
</dbReference>
<dbReference type="InterPro" id="IPR011032">
    <property type="entry name" value="GroES-like_sf"/>
</dbReference>
<dbReference type="InterPro" id="IPR036291">
    <property type="entry name" value="NAD(P)-bd_dom_sf"/>
</dbReference>
<dbReference type="GO" id="GO:0016491">
    <property type="term" value="F:oxidoreductase activity"/>
    <property type="evidence" value="ECO:0007669"/>
    <property type="project" value="InterPro"/>
</dbReference>
<dbReference type="CDD" id="cd08956">
    <property type="entry name" value="KR_3_FAS_SDR_x"/>
    <property type="match status" value="1"/>
</dbReference>
<accession>A0A505DRX6</accession>
<dbReference type="Pfam" id="PF21089">
    <property type="entry name" value="PKS_DH_N"/>
    <property type="match status" value="1"/>
</dbReference>
<evidence type="ECO:0000256" key="3">
    <source>
        <dbReference type="ARBA" id="ARBA00022553"/>
    </source>
</evidence>
<dbReference type="InterPro" id="IPR020807">
    <property type="entry name" value="PKS_DH"/>
</dbReference>
<dbReference type="InterPro" id="IPR013154">
    <property type="entry name" value="ADH-like_N"/>
</dbReference>
<sequence length="2599" mass="271713">MFHVSVSEWSAMTHGLDELSNDSRGAALRIRLRDLGADERERLLTELVRGAVADVLGPAGPGVVPERQAFRELGFDSLAAVNLHARLTAVTGLRLPVTLAFDHPTPRALAGRLLAELLHERPGDEVAGAPAATSGEPVAIVGMACRFPGGITSPEQLWQLLVQGGETLTRLPEDRDWDVDRLYDPITRRPGTTYVDKGGFLHDAADFDAAFFGISPREALAMDPQQRVLLETAWEAFERAGIDPTALRGTRTAVYVGAEAQEYGPRIASAPDGMEGHLVTGTAGSVASGRIAYTLGLEGPAVTVDTACSASLVALHQAAQSLRLGEASLALAGGVAVMSSPGGFVSFSRQQGLAADGRCKSFAATADGTAWSEGAGLLVLERLSDARRNGHQVLAIVRGSAVNQDGASNGLTAPNGPSQQRVIRQALATAGLAPSDVDAVEAHGTGTSLGDPIEAQALVATYGQERSGTGPLLLGSLKSNIGHTQAAAGVAGVIKMVMAMRHGVLPKTLHVDEPTPHVDWSAGAVELLTEARPWPDTGQPRRAGVSSFGFSGTNAHAVIEEAPAPEPAEPYGPLSDPGGITVDAAPVVLSAPGDAALRGRAGTVRARLAEHLAAHPRTTVADIARALAATDTGDAERAAVVAGGTHDLLSALDALADGRSDARLLRGRPPRPGTGRVATTTFVFSGGNARRVGMGQELLAAFPVFADAFTEACAHLDPYLERPLREVLDEGGPQLAEPLYADCAVYAYDVALHRLVTSWGPAPDRLAGYGVGELAAAHVAGTLKPADAAALVVAHGNGLPRPDLDWLTELLGFAEPDIPVLSALTGEIADVTDAAYWSRRIDTDGRGSAALDELRQGAGLFVGLGPDRLAGGAVGETESLFRCVGALHTAGFSPRWEAFFAGWHTQPLDLDLAPADGPLPWLVSARSATALAAQARRLRDALDDDVRPLDVAHSLATTRAALEHRAVVVGTGREELTRGLDALAEGVPAPGVVRGECLDPGPTAVLFSGQGSQRPSMGRGLYNTFPAFADALDTVCAGFDRLLDRPLREVMFEDGESLHQTGYTQPGLFALEVALYRLVESWGVRPDYVTGHSIGELAAAHVADVLSLDDAVTLVAARGRLMQALPSGGAMLAVGADEATVAPYLEGRETQVSFAAVNGPSSVVIAGDADMVTELAAQFAQLGLKTKELKVSHAFHSPRMDAMLDDFRRIAESVSYAPPRIPVVSNLTGQPEDVASADHWVRHVRAAVRFGDGVRWLEDQGVRVFLELGPDGVLSGMAQESLAGQPELIAALRKGRPEPETLLAALGRLHVAGVDLDWPAFFDGRDTRRVDLPTYAFQRERYWLSPSPGATEVASAGLAPAEHPLLGAVVDIPEDGGLLVTGQLSLASSGWLRDHTVAGTALLPGPVFVECALWAGDLVGCGRIEELTTETPLTLPERGSVALRVVVGPAADDGGRTVAVYARPLAEGGEGDDIADGSWVRHAAGLLTEVPERDARAMPPAVSWPPENAVAANLTGLYERLDDNGHDYGPVFQGLRASWTLDEDLYVEVALPDTGPDDAARFGIHPALLDAVLHAKILPDDGESGTPKLPHTWSGVTRHAVGAGVVRALLRPAGTDTVSLTVVDAEGLPVLSADSVLLREPTGVAAAAAARTDSLYRVDWTELPAHDRPAADTAAWVQLGDAGLDGVLSCPEPAALPDALPDAVFAAIAGSDGDGPAGATHRALTLVQRWLAEPRLDEACLVVLTRGAVGTGMDEDVTDLPGAAVWGLVGSAQAENPGRFVLVDLGAEDGGPDVTEALAAVLASGEPRAVVRDGIPRVPRLARAASGTGLVPPEGPEPWRIDTRARGTLDAVDLVPAPEAAAGLAPGQVRVAVRAAGVNFRDVMITLGVYPGEAALGSEAAGVVVEAGPDVTDLAPGDRVFGLVDRAFGPLAVADRCLLAPIPDGWSYERAAATPLAFLTAYHALVDLGGLREGESVLVHSGAGGVGMAAIQLARHLGAEVYATASEGKWGALRSLGLDDDHIASSRTPAFETAFAETTGGRGVDLVLNTPAREFVDASLRLLPRGGRFLEMGKADIREPDEIAAAQPGVTYTAIELREADPRRIQEMLAEVLRLFEAGALQPLPVRTWDVRRARDAFRFVSRAEHVGKVVLTMPRALDPEGTVLITGGTGTLGGEFARHLVAERGVRHLLLTSRRGREASGVVELEAQLAELGAEVTVAACDAADRQALAATLAAIPDAHPLTGVLHAAGVLDDATVGSLTPERIDAVFRPKADAARHLHELTRDMDLAMFTLFSSSASVFGDAGQGNYTAANTYLNALAQHRRRHGLAGQALAWGFWAQRSSLTAHLTDADVARMARTGTGALTTEDGLRLFDTAGRTDEPLLVPAKLNTRALRDQGSAVPALLRGLVRPGARRAAAGPGTAGPSLAERLAGLTPAEQHAALLDLVRVNAAAVLGHGGPASVEPGRTFQDLGFDSLTAVEFRNQLSEATGIRLPSTLIFDYPKPTALSDYLAAALLGERQPMSAAATVLADIDRIDAAIGDIERDDEAAAQIAARLQSTLSRWNTQYGTEAEADGTELESATADDLFHIIQNEFGRS</sequence>
<feature type="region of interest" description="N-terminal hotdog fold" evidence="8">
    <location>
        <begin position="1363"/>
        <end position="1494"/>
    </location>
</feature>
<keyword evidence="4" id="KW-0808">Transferase</keyword>
<feature type="domain" description="PKS/mFAS DH" evidence="11">
    <location>
        <begin position="1363"/>
        <end position="1647"/>
    </location>
</feature>
<dbReference type="InterPro" id="IPR013968">
    <property type="entry name" value="PKS_KR"/>
</dbReference>
<dbReference type="InterPro" id="IPR049551">
    <property type="entry name" value="PKS_DH_C"/>
</dbReference>
<dbReference type="SUPFAM" id="SSF55048">
    <property type="entry name" value="Probable ACP-binding domain of malonyl-CoA ACP transacylase"/>
    <property type="match status" value="1"/>
</dbReference>
<dbReference type="SUPFAM" id="SSF53901">
    <property type="entry name" value="Thiolase-like"/>
    <property type="match status" value="1"/>
</dbReference>
<dbReference type="InterPro" id="IPR014030">
    <property type="entry name" value="Ketoacyl_synth_N"/>
</dbReference>
<dbReference type="Gene3D" id="3.40.50.11460">
    <property type="match status" value="1"/>
</dbReference>
<dbReference type="InterPro" id="IPR009081">
    <property type="entry name" value="PP-bd_ACP"/>
</dbReference>
<dbReference type="PROSITE" id="PS52019">
    <property type="entry name" value="PKS_MFAS_DH"/>
    <property type="match status" value="1"/>
</dbReference>
<dbReference type="SUPFAM" id="SSF47336">
    <property type="entry name" value="ACP-like"/>
    <property type="match status" value="2"/>
</dbReference>
<dbReference type="Gene3D" id="3.10.129.110">
    <property type="entry name" value="Polyketide synthase dehydratase"/>
    <property type="match status" value="1"/>
</dbReference>
<dbReference type="PROSITE" id="PS52004">
    <property type="entry name" value="KS3_2"/>
    <property type="match status" value="1"/>
</dbReference>
<dbReference type="SMART" id="SM00822">
    <property type="entry name" value="PKS_KR"/>
    <property type="match status" value="1"/>
</dbReference>
<dbReference type="InterPro" id="IPR016039">
    <property type="entry name" value="Thiolase-like"/>
</dbReference>
<dbReference type="PANTHER" id="PTHR43775">
    <property type="entry name" value="FATTY ACID SYNTHASE"/>
    <property type="match status" value="1"/>
</dbReference>
<dbReference type="InterPro" id="IPR049900">
    <property type="entry name" value="PKS_mFAS_DH"/>
</dbReference>
<dbReference type="FunFam" id="3.40.366.10:FF:000002">
    <property type="entry name" value="Probable polyketide synthase 2"/>
    <property type="match status" value="1"/>
</dbReference>
<dbReference type="InterPro" id="IPR057326">
    <property type="entry name" value="KR_dom"/>
</dbReference>
<dbReference type="Pfam" id="PF00109">
    <property type="entry name" value="ketoacyl-synt"/>
    <property type="match status" value="1"/>
</dbReference>
<evidence type="ECO:0000256" key="6">
    <source>
        <dbReference type="ARBA" id="ARBA00023268"/>
    </source>
</evidence>
<feature type="active site" description="Proton donor; for dehydratase activity" evidence="8">
    <location>
        <position position="1570"/>
    </location>
</feature>
<dbReference type="SMART" id="SM00825">
    <property type="entry name" value="PKS_KS"/>
    <property type="match status" value="1"/>
</dbReference>
<keyword evidence="13" id="KW-1185">Reference proteome</keyword>
<dbReference type="SUPFAM" id="SSF52151">
    <property type="entry name" value="FabD/lysophospholipase-like"/>
    <property type="match status" value="2"/>
</dbReference>
<dbReference type="InterPro" id="IPR055123">
    <property type="entry name" value="SpnB-like_Rossmann"/>
</dbReference>
<dbReference type="InterPro" id="IPR042104">
    <property type="entry name" value="PKS_dehydratase_sf"/>
</dbReference>
<keyword evidence="5" id="KW-0045">Antibiotic biosynthesis</keyword>
<dbReference type="Pfam" id="PF00698">
    <property type="entry name" value="Acyl_transf_1"/>
    <property type="match status" value="2"/>
</dbReference>
<dbReference type="PROSITE" id="PS01162">
    <property type="entry name" value="QOR_ZETA_CRYSTAL"/>
    <property type="match status" value="1"/>
</dbReference>
<dbReference type="InterPro" id="IPR020843">
    <property type="entry name" value="ER"/>
</dbReference>
<dbReference type="Gene3D" id="1.10.1200.10">
    <property type="entry name" value="ACP-like"/>
    <property type="match status" value="2"/>
</dbReference>
<dbReference type="Pfam" id="PF08240">
    <property type="entry name" value="ADH_N"/>
    <property type="match status" value="1"/>
</dbReference>
<dbReference type="InterPro" id="IPR014031">
    <property type="entry name" value="Ketoacyl_synth_C"/>
</dbReference>
<keyword evidence="6" id="KW-0511">Multifunctional enzyme</keyword>
<organism evidence="12 13">
    <name type="scientific">Streptomyces sporangiiformans</name>
    <dbReference type="NCBI Taxonomy" id="2315329"/>
    <lineage>
        <taxon>Bacteria</taxon>
        <taxon>Bacillati</taxon>
        <taxon>Actinomycetota</taxon>
        <taxon>Actinomycetes</taxon>
        <taxon>Kitasatosporales</taxon>
        <taxon>Streptomycetaceae</taxon>
        <taxon>Streptomyces</taxon>
    </lineage>
</organism>
<dbReference type="Pfam" id="PF14765">
    <property type="entry name" value="PS-DH"/>
    <property type="match status" value="1"/>
</dbReference>
<feature type="region of interest" description="C-terminal hotdog fold" evidence="8">
    <location>
        <begin position="1509"/>
        <end position="1647"/>
    </location>
</feature>
<dbReference type="GO" id="GO:0031177">
    <property type="term" value="F:phosphopantetheine binding"/>
    <property type="evidence" value="ECO:0007669"/>
    <property type="project" value="InterPro"/>
</dbReference>
<dbReference type="SMART" id="SM00823">
    <property type="entry name" value="PKS_PP"/>
    <property type="match status" value="2"/>
</dbReference>
<dbReference type="InterPro" id="IPR036736">
    <property type="entry name" value="ACP-like_sf"/>
</dbReference>
<comment type="caution">
    <text evidence="12">The sequence shown here is derived from an EMBL/GenBank/DDBJ whole genome shotgun (WGS) entry which is preliminary data.</text>
</comment>
<evidence type="ECO:0000256" key="7">
    <source>
        <dbReference type="ARBA" id="ARBA00023315"/>
    </source>
</evidence>
<dbReference type="Gene3D" id="3.40.47.10">
    <property type="match status" value="1"/>
</dbReference>
<dbReference type="GO" id="GO:0004315">
    <property type="term" value="F:3-oxoacyl-[acyl-carrier-protein] synthase activity"/>
    <property type="evidence" value="ECO:0007669"/>
    <property type="project" value="InterPro"/>
</dbReference>
<comment type="pathway">
    <text evidence="1">Antibiotic biosynthesis.</text>
</comment>
<dbReference type="Gene3D" id="3.90.180.10">
    <property type="entry name" value="Medium-chain alcohol dehydrogenases, catalytic domain"/>
    <property type="match status" value="1"/>
</dbReference>
<dbReference type="Pfam" id="PF16197">
    <property type="entry name" value="KAsynt_C_assoc"/>
    <property type="match status" value="1"/>
</dbReference>
<dbReference type="Pfam" id="PF22953">
    <property type="entry name" value="SpnB_Rossmann"/>
    <property type="match status" value="1"/>
</dbReference>
<evidence type="ECO:0000256" key="5">
    <source>
        <dbReference type="ARBA" id="ARBA00023194"/>
    </source>
</evidence>